<dbReference type="STRING" id="596151.DesfrDRAFT_3768"/>
<evidence type="ECO:0000259" key="3">
    <source>
        <dbReference type="PROSITE" id="PS51371"/>
    </source>
</evidence>
<dbReference type="InterPro" id="IPR046342">
    <property type="entry name" value="CBS_dom_sf"/>
</dbReference>
<evidence type="ECO:0000256" key="1">
    <source>
        <dbReference type="ARBA" id="ARBA00023122"/>
    </source>
</evidence>
<dbReference type="RefSeq" id="WP_005996526.1">
    <property type="nucleotide sequence ID" value="NZ_AECZ01000041.1"/>
</dbReference>
<name>E1K1L8_SOLFR</name>
<dbReference type="PANTHER" id="PTHR43080:SF2">
    <property type="entry name" value="CBS DOMAIN-CONTAINING PROTEIN"/>
    <property type="match status" value="1"/>
</dbReference>
<dbReference type="Proteomes" id="UP000006250">
    <property type="component" value="Unassembled WGS sequence"/>
</dbReference>
<accession>E1K1L8</accession>
<comment type="caution">
    <text evidence="4">The sequence shown here is derived from an EMBL/GenBank/DDBJ whole genome shotgun (WGS) entry which is preliminary data.</text>
</comment>
<dbReference type="OrthoDB" id="5453522at2"/>
<sequence length="130" mass="14304">MLVADLMTSQLRCLRESDSLADAIALMQELFVRHIPITDADGQLAGLVTQRDLLSLENKKDPVTALRDVMCTDLVTVAPDTSLRAAAETMIYNKFGCLPVVEDGRLVGIITETDFLKLAIFPIAPRRDES</sequence>
<dbReference type="InterPro" id="IPR000644">
    <property type="entry name" value="CBS_dom"/>
</dbReference>
<dbReference type="AlphaFoldDB" id="E1K1L8"/>
<dbReference type="SMART" id="SM00116">
    <property type="entry name" value="CBS"/>
    <property type="match status" value="2"/>
</dbReference>
<dbReference type="Pfam" id="PF00571">
    <property type="entry name" value="CBS"/>
    <property type="match status" value="2"/>
</dbReference>
<dbReference type="PANTHER" id="PTHR43080">
    <property type="entry name" value="CBS DOMAIN-CONTAINING PROTEIN CBSX3, MITOCHONDRIAL"/>
    <property type="match status" value="1"/>
</dbReference>
<dbReference type="CDD" id="cd04584">
    <property type="entry name" value="CBS_pair_AcuB_like"/>
    <property type="match status" value="1"/>
</dbReference>
<keyword evidence="5" id="KW-1185">Reference proteome</keyword>
<evidence type="ECO:0000256" key="2">
    <source>
        <dbReference type="PROSITE-ProRule" id="PRU00703"/>
    </source>
</evidence>
<protein>
    <submittedName>
        <fullName evidence="4">Putative signal transduction protein with CBS domains</fullName>
    </submittedName>
</protein>
<reference evidence="4 5" key="1">
    <citation type="submission" date="2010-08" db="EMBL/GenBank/DDBJ databases">
        <title>The draft genome of Desulfovibrio fructosovorans JJ.</title>
        <authorList>
            <consortium name="US DOE Joint Genome Institute (JGI-PGF)"/>
            <person name="Lucas S."/>
            <person name="Copeland A."/>
            <person name="Lapidus A."/>
            <person name="Cheng J.-F."/>
            <person name="Bruce D."/>
            <person name="Goodwin L."/>
            <person name="Pitluck S."/>
            <person name="Land M.L."/>
            <person name="Hauser L."/>
            <person name="Chang Y.-J."/>
            <person name="Jeffries C."/>
            <person name="Wall J.D."/>
            <person name="Stahl D.A."/>
            <person name="Arkin A.P."/>
            <person name="Dehal P."/>
            <person name="Stolyar S.M."/>
            <person name="Hazen T.C."/>
            <person name="Woyke T.J."/>
        </authorList>
    </citation>
    <scope>NUCLEOTIDE SEQUENCE [LARGE SCALE GENOMIC DNA]</scope>
    <source>
        <strain evidence="4 5">JJ</strain>
    </source>
</reference>
<evidence type="ECO:0000313" key="4">
    <source>
        <dbReference type="EMBL" id="EFL49512.1"/>
    </source>
</evidence>
<dbReference type="Gene3D" id="3.10.580.10">
    <property type="entry name" value="CBS-domain"/>
    <property type="match status" value="1"/>
</dbReference>
<proteinExistence type="predicted"/>
<dbReference type="SUPFAM" id="SSF54631">
    <property type="entry name" value="CBS-domain pair"/>
    <property type="match status" value="1"/>
</dbReference>
<gene>
    <name evidence="4" type="ORF">DesfrDRAFT_3768</name>
</gene>
<dbReference type="InterPro" id="IPR051257">
    <property type="entry name" value="Diverse_CBS-Domain"/>
</dbReference>
<dbReference type="PROSITE" id="PS51371">
    <property type="entry name" value="CBS"/>
    <property type="match status" value="2"/>
</dbReference>
<keyword evidence="1 2" id="KW-0129">CBS domain</keyword>
<organism evidence="4 5">
    <name type="scientific">Solidesulfovibrio fructosivorans JJ]</name>
    <dbReference type="NCBI Taxonomy" id="596151"/>
    <lineage>
        <taxon>Bacteria</taxon>
        <taxon>Pseudomonadati</taxon>
        <taxon>Thermodesulfobacteriota</taxon>
        <taxon>Desulfovibrionia</taxon>
        <taxon>Desulfovibrionales</taxon>
        <taxon>Desulfovibrionaceae</taxon>
        <taxon>Solidesulfovibrio</taxon>
    </lineage>
</organism>
<dbReference type="EMBL" id="AECZ01000041">
    <property type="protein sequence ID" value="EFL49512.1"/>
    <property type="molecule type" value="Genomic_DNA"/>
</dbReference>
<evidence type="ECO:0000313" key="5">
    <source>
        <dbReference type="Proteomes" id="UP000006250"/>
    </source>
</evidence>
<feature type="domain" description="CBS" evidence="3">
    <location>
        <begin position="70"/>
        <end position="129"/>
    </location>
</feature>
<feature type="domain" description="CBS" evidence="3">
    <location>
        <begin position="7"/>
        <end position="63"/>
    </location>
</feature>
<dbReference type="eggNOG" id="COG0517">
    <property type="taxonomic scope" value="Bacteria"/>
</dbReference>